<dbReference type="PANTHER" id="PTHR32401">
    <property type="entry name" value="CONCANAVALIN A-LIKE LECTIN FAMILY PROTEIN"/>
    <property type="match status" value="1"/>
</dbReference>
<accession>A0AAV5HEK6</accession>
<dbReference type="GO" id="GO:0030246">
    <property type="term" value="F:carbohydrate binding"/>
    <property type="evidence" value="ECO:0007669"/>
    <property type="project" value="UniProtKB-KW"/>
</dbReference>
<evidence type="ECO:0000313" key="6">
    <source>
        <dbReference type="Proteomes" id="UP001054252"/>
    </source>
</evidence>
<feature type="domain" description="Legume lectin" evidence="4">
    <location>
        <begin position="37"/>
        <end position="129"/>
    </location>
</feature>
<evidence type="ECO:0000256" key="1">
    <source>
        <dbReference type="ARBA" id="ARBA00007606"/>
    </source>
</evidence>
<organism evidence="5 6">
    <name type="scientific">Rubroshorea leprosula</name>
    <dbReference type="NCBI Taxonomy" id="152421"/>
    <lineage>
        <taxon>Eukaryota</taxon>
        <taxon>Viridiplantae</taxon>
        <taxon>Streptophyta</taxon>
        <taxon>Embryophyta</taxon>
        <taxon>Tracheophyta</taxon>
        <taxon>Spermatophyta</taxon>
        <taxon>Magnoliopsida</taxon>
        <taxon>eudicotyledons</taxon>
        <taxon>Gunneridae</taxon>
        <taxon>Pentapetalae</taxon>
        <taxon>rosids</taxon>
        <taxon>malvids</taxon>
        <taxon>Malvales</taxon>
        <taxon>Dipterocarpaceae</taxon>
        <taxon>Rubroshorea</taxon>
    </lineage>
</organism>
<feature type="region of interest" description="Disordered" evidence="3">
    <location>
        <begin position="147"/>
        <end position="203"/>
    </location>
</feature>
<comment type="similarity">
    <text evidence="1">Belongs to the leguminous lectin family.</text>
</comment>
<protein>
    <recommendedName>
        <fullName evidence="4">Legume lectin domain-containing protein</fullName>
    </recommendedName>
</protein>
<dbReference type="AlphaFoldDB" id="A0AAV5HEK6"/>
<evidence type="ECO:0000313" key="5">
    <source>
        <dbReference type="EMBL" id="GKU87247.1"/>
    </source>
</evidence>
<proteinExistence type="inferred from homology"/>
<dbReference type="EMBL" id="BPVZ01000002">
    <property type="protein sequence ID" value="GKU87247.1"/>
    <property type="molecule type" value="Genomic_DNA"/>
</dbReference>
<dbReference type="PANTHER" id="PTHR32401:SF49">
    <property type="entry name" value="OS10G0129200 PROTEIN"/>
    <property type="match status" value="1"/>
</dbReference>
<name>A0AAV5HEK6_9ROSI</name>
<gene>
    <name evidence="5" type="ORF">SLEP1_g1684</name>
</gene>
<dbReference type="Proteomes" id="UP001054252">
    <property type="component" value="Unassembled WGS sequence"/>
</dbReference>
<dbReference type="InterPro" id="IPR013320">
    <property type="entry name" value="ConA-like_dom_sf"/>
</dbReference>
<evidence type="ECO:0000256" key="3">
    <source>
        <dbReference type="SAM" id="MobiDB-lite"/>
    </source>
</evidence>
<feature type="compositionally biased region" description="Basic and acidic residues" evidence="3">
    <location>
        <begin position="174"/>
        <end position="185"/>
    </location>
</feature>
<evidence type="ECO:0000256" key="2">
    <source>
        <dbReference type="ARBA" id="ARBA00022734"/>
    </source>
</evidence>
<dbReference type="Gene3D" id="2.60.120.200">
    <property type="match status" value="1"/>
</dbReference>
<comment type="caution">
    <text evidence="5">The sequence shown here is derived from an EMBL/GenBank/DDBJ whole genome shotgun (WGS) entry which is preliminary data.</text>
</comment>
<dbReference type="InterPro" id="IPR050258">
    <property type="entry name" value="Leguminous_Lectin"/>
</dbReference>
<sequence length="203" mass="22501">MGLVKAGNGYLSLTSEPDNLTSPPSSTGSYLGIMDPSTEARSLNYTGIDPKSGIEIQVKIYYNGFKKKLQIYAAYSGKPLQSILNQSIDMSDLIPSSVYVGFTASTGKATAESHQVIDWIFTTTPLSHLNSNNAMRKKEMVRKKADIESRSRTAANLSKGFLQPESKVKRRLRRDLYHRPPKAQEHSAAARMVPRRQKPPLSL</sequence>
<dbReference type="InterPro" id="IPR001220">
    <property type="entry name" value="Legume_lectin_dom"/>
</dbReference>
<reference evidence="5 6" key="1">
    <citation type="journal article" date="2021" name="Commun. Biol.">
        <title>The genome of Shorea leprosula (Dipterocarpaceae) highlights the ecological relevance of drought in aseasonal tropical rainforests.</title>
        <authorList>
            <person name="Ng K.K.S."/>
            <person name="Kobayashi M.J."/>
            <person name="Fawcett J.A."/>
            <person name="Hatakeyama M."/>
            <person name="Paape T."/>
            <person name="Ng C.H."/>
            <person name="Ang C.C."/>
            <person name="Tnah L.H."/>
            <person name="Lee C.T."/>
            <person name="Nishiyama T."/>
            <person name="Sese J."/>
            <person name="O'Brien M.J."/>
            <person name="Copetti D."/>
            <person name="Mohd Noor M.I."/>
            <person name="Ong R.C."/>
            <person name="Putra M."/>
            <person name="Sireger I.Z."/>
            <person name="Indrioko S."/>
            <person name="Kosugi Y."/>
            <person name="Izuno A."/>
            <person name="Isagi Y."/>
            <person name="Lee S.L."/>
            <person name="Shimizu K.K."/>
        </authorList>
    </citation>
    <scope>NUCLEOTIDE SEQUENCE [LARGE SCALE GENOMIC DNA]</scope>
    <source>
        <strain evidence="5">214</strain>
    </source>
</reference>
<keyword evidence="6" id="KW-1185">Reference proteome</keyword>
<dbReference type="Pfam" id="PF00139">
    <property type="entry name" value="Lectin_legB"/>
    <property type="match status" value="1"/>
</dbReference>
<dbReference type="SUPFAM" id="SSF49899">
    <property type="entry name" value="Concanavalin A-like lectins/glucanases"/>
    <property type="match status" value="1"/>
</dbReference>
<keyword evidence="2" id="KW-0430">Lectin</keyword>
<feature type="compositionally biased region" description="Basic residues" evidence="3">
    <location>
        <begin position="193"/>
        <end position="203"/>
    </location>
</feature>
<evidence type="ECO:0000259" key="4">
    <source>
        <dbReference type="Pfam" id="PF00139"/>
    </source>
</evidence>